<evidence type="ECO:0000256" key="13">
    <source>
        <dbReference type="RuleBase" id="RU363002"/>
    </source>
</evidence>
<dbReference type="GO" id="GO:0016740">
    <property type="term" value="F:transferase activity"/>
    <property type="evidence" value="ECO:0007669"/>
    <property type="project" value="UniProtKB-KW"/>
</dbReference>
<dbReference type="PANTHER" id="PTHR30040:SF2">
    <property type="entry name" value="FAD:PROTEIN FMN TRANSFERASE"/>
    <property type="match status" value="1"/>
</dbReference>
<keyword evidence="9 12" id="KW-0460">Magnesium</keyword>
<dbReference type="SUPFAM" id="SSF143631">
    <property type="entry name" value="ApbE-like"/>
    <property type="match status" value="1"/>
</dbReference>
<evidence type="ECO:0000256" key="11">
    <source>
        <dbReference type="ARBA" id="ARBA00048540"/>
    </source>
</evidence>
<keyword evidence="5 12" id="KW-0285">Flavoprotein</keyword>
<dbReference type="RefSeq" id="WP_369857985.1">
    <property type="nucleotide sequence ID" value="NZ_JBBKTX010000009.1"/>
</dbReference>
<keyword evidence="13" id="KW-0472">Membrane</keyword>
<evidence type="ECO:0000256" key="5">
    <source>
        <dbReference type="ARBA" id="ARBA00022630"/>
    </source>
</evidence>
<sequence length="342" mass="37489">MLKHLFIVLLVIFTITGCSQSDSVVKIAGPTMGTQYHISWIGQSEGAENIQQLVDQRLLDINRIMSTYDPESELSRLNRRNQALNAEVVSAALADVLAQALEVYIQSEGRFDVTVGPLVNAWGFGPGKHRDQKLSKEEVDALLSGIGSSAIHLDDRVLSTDKPLYIDLSAIAKGWAVDQIGYLLEQQGIISYLVEIGGELRSRGTKSDGNGWRVAVERPVLDAMDRQVQLVLEPGDSALATSGDYRNYFEEQGVRYSHTIDPHTGYPITHQLASVTVLNPSCALADAWATALNVAGPEQAILLANRYKLTAYAIVRTENGFTELASDEFLHRFPGLIHGSEQ</sequence>
<dbReference type="PANTHER" id="PTHR30040">
    <property type="entry name" value="THIAMINE BIOSYNTHESIS LIPOPROTEIN APBE"/>
    <property type="match status" value="1"/>
</dbReference>
<dbReference type="InterPro" id="IPR003374">
    <property type="entry name" value="ApbE-like_sf"/>
</dbReference>
<evidence type="ECO:0000313" key="15">
    <source>
        <dbReference type="Proteomes" id="UP001620597"/>
    </source>
</evidence>
<comment type="catalytic activity">
    <reaction evidence="11 12 13">
        <text>L-threonyl-[protein] + FAD = FMN-L-threonyl-[protein] + AMP + H(+)</text>
        <dbReference type="Rhea" id="RHEA:36847"/>
        <dbReference type="Rhea" id="RHEA-COMP:11060"/>
        <dbReference type="Rhea" id="RHEA-COMP:11061"/>
        <dbReference type="ChEBI" id="CHEBI:15378"/>
        <dbReference type="ChEBI" id="CHEBI:30013"/>
        <dbReference type="ChEBI" id="CHEBI:57692"/>
        <dbReference type="ChEBI" id="CHEBI:74257"/>
        <dbReference type="ChEBI" id="CHEBI:456215"/>
        <dbReference type="EC" id="2.7.1.180"/>
    </reaction>
</comment>
<dbReference type="Gene3D" id="3.10.520.10">
    <property type="entry name" value="ApbE-like domains"/>
    <property type="match status" value="1"/>
</dbReference>
<comment type="cofactor">
    <cofactor evidence="1 13">
        <name>Mg(2+)</name>
        <dbReference type="ChEBI" id="CHEBI:18420"/>
    </cofactor>
</comment>
<keyword evidence="13" id="KW-0997">Cell inner membrane</keyword>
<proteinExistence type="inferred from homology"/>
<gene>
    <name evidence="14" type="ORF">WG929_08795</name>
</gene>
<reference evidence="14 15" key="1">
    <citation type="submission" date="2024-03" db="EMBL/GenBank/DDBJ databases">
        <title>High-quality draft genome sequence of Oceanobacter sp. wDCs-4.</title>
        <authorList>
            <person name="Dong C."/>
        </authorList>
    </citation>
    <scope>NUCLEOTIDE SEQUENCE [LARGE SCALE GENOMIC DNA]</scope>
    <source>
        <strain evidence="15">wDCs-4</strain>
    </source>
</reference>
<dbReference type="InterPro" id="IPR024932">
    <property type="entry name" value="ApbE"/>
</dbReference>
<keyword evidence="13" id="KW-0449">Lipoprotein</keyword>
<dbReference type="Proteomes" id="UP001620597">
    <property type="component" value="Unassembled WGS sequence"/>
</dbReference>
<evidence type="ECO:0000256" key="4">
    <source>
        <dbReference type="ARBA" id="ARBA00016337"/>
    </source>
</evidence>
<keyword evidence="8 12" id="KW-0274">FAD</keyword>
<evidence type="ECO:0000256" key="10">
    <source>
        <dbReference type="ARBA" id="ARBA00031306"/>
    </source>
</evidence>
<evidence type="ECO:0000256" key="1">
    <source>
        <dbReference type="ARBA" id="ARBA00001946"/>
    </source>
</evidence>
<evidence type="ECO:0000256" key="12">
    <source>
        <dbReference type="PIRNR" id="PIRNR006268"/>
    </source>
</evidence>
<comment type="subcellular location">
    <subcellularLocation>
        <location evidence="13">Cell inner membrane</location>
        <topology evidence="13">Lipid-anchor</topology>
        <orientation evidence="13">Periplasmic side</orientation>
    </subcellularLocation>
</comment>
<comment type="similarity">
    <text evidence="2 12 13">Belongs to the ApbE family.</text>
</comment>
<evidence type="ECO:0000256" key="8">
    <source>
        <dbReference type="ARBA" id="ARBA00022827"/>
    </source>
</evidence>
<evidence type="ECO:0000256" key="6">
    <source>
        <dbReference type="ARBA" id="ARBA00022679"/>
    </source>
</evidence>
<dbReference type="PIRSF" id="PIRSF006268">
    <property type="entry name" value="ApbE"/>
    <property type="match status" value="1"/>
</dbReference>
<comment type="function">
    <text evidence="13">Flavin transferase that catalyzes the transfer of the FMN moiety of FAD and its covalent binding to the hydroxyl group of a threonine residue in a target flavoprotein.</text>
</comment>
<dbReference type="PROSITE" id="PS51257">
    <property type="entry name" value="PROKAR_LIPOPROTEIN"/>
    <property type="match status" value="1"/>
</dbReference>
<accession>A0ABW8NHR4</accession>
<dbReference type="Pfam" id="PF02424">
    <property type="entry name" value="ApbE"/>
    <property type="match status" value="1"/>
</dbReference>
<organism evidence="14 15">
    <name type="scientific">Oceanobacter antarcticus</name>
    <dbReference type="NCBI Taxonomy" id="3133425"/>
    <lineage>
        <taxon>Bacteria</taxon>
        <taxon>Pseudomonadati</taxon>
        <taxon>Pseudomonadota</taxon>
        <taxon>Gammaproteobacteria</taxon>
        <taxon>Oceanospirillales</taxon>
        <taxon>Oceanospirillaceae</taxon>
        <taxon>Oceanobacter</taxon>
    </lineage>
</organism>
<evidence type="ECO:0000256" key="3">
    <source>
        <dbReference type="ARBA" id="ARBA00011955"/>
    </source>
</evidence>
<keyword evidence="7 12" id="KW-0479">Metal-binding</keyword>
<evidence type="ECO:0000256" key="9">
    <source>
        <dbReference type="ARBA" id="ARBA00022842"/>
    </source>
</evidence>
<dbReference type="EC" id="2.7.1.180" evidence="3 12"/>
<evidence type="ECO:0000256" key="2">
    <source>
        <dbReference type="ARBA" id="ARBA00008282"/>
    </source>
</evidence>
<dbReference type="EMBL" id="JBBKTX010000009">
    <property type="protein sequence ID" value="MFK4752502.1"/>
    <property type="molecule type" value="Genomic_DNA"/>
</dbReference>
<protein>
    <recommendedName>
        <fullName evidence="4 12">FAD:protein FMN transferase</fullName>
        <ecNumber evidence="3 12">2.7.1.180</ecNumber>
    </recommendedName>
    <alternativeName>
        <fullName evidence="10 12">Flavin transferase</fullName>
    </alternativeName>
</protein>
<evidence type="ECO:0000256" key="7">
    <source>
        <dbReference type="ARBA" id="ARBA00022723"/>
    </source>
</evidence>
<evidence type="ECO:0000313" key="14">
    <source>
        <dbReference type="EMBL" id="MFK4752502.1"/>
    </source>
</evidence>
<keyword evidence="6 12" id="KW-0808">Transferase</keyword>
<keyword evidence="15" id="KW-1185">Reference proteome</keyword>
<comment type="caution">
    <text evidence="14">The sequence shown here is derived from an EMBL/GenBank/DDBJ whole genome shotgun (WGS) entry which is preliminary data.</text>
</comment>
<keyword evidence="13" id="KW-1003">Cell membrane</keyword>
<name>A0ABW8NHR4_9GAMM</name>